<comment type="caution">
    <text evidence="6">The sequence shown here is derived from an EMBL/GenBank/DDBJ whole genome shotgun (WGS) entry which is preliminary data.</text>
</comment>
<keyword evidence="4" id="KW-0520">NAD</keyword>
<keyword evidence="7" id="KW-1185">Reference proteome</keyword>
<dbReference type="FunFam" id="3.40.309.10:FF:000002">
    <property type="entry name" value="Methylmalonate-semialdehyde dehydrogenase (Acylating)"/>
    <property type="match status" value="1"/>
</dbReference>
<dbReference type="GO" id="GO:0004491">
    <property type="term" value="F:methylmalonate-semialdehyde dehydrogenase (acylating, NAD) activity"/>
    <property type="evidence" value="ECO:0007669"/>
    <property type="project" value="UniProtKB-EC"/>
</dbReference>
<dbReference type="CDD" id="cd07085">
    <property type="entry name" value="ALDH_F6_MMSDH"/>
    <property type="match status" value="1"/>
</dbReference>
<dbReference type="InterPro" id="IPR016161">
    <property type="entry name" value="Ald_DH/histidinol_DH"/>
</dbReference>
<dbReference type="FunFam" id="3.40.605.10:FF:000003">
    <property type="entry name" value="Methylmalonate-semialdehyde dehydrogenase [acylating]"/>
    <property type="match status" value="1"/>
</dbReference>
<evidence type="ECO:0000256" key="1">
    <source>
        <dbReference type="ARBA" id="ARBA00009986"/>
    </source>
</evidence>
<evidence type="ECO:0000259" key="5">
    <source>
        <dbReference type="Pfam" id="PF00171"/>
    </source>
</evidence>
<dbReference type="InterPro" id="IPR010061">
    <property type="entry name" value="MeMal-semiAld_DH"/>
</dbReference>
<dbReference type="Pfam" id="PF00171">
    <property type="entry name" value="Aldedh"/>
    <property type="match status" value="1"/>
</dbReference>
<sequence length="512" mass="55456">MAISIQERVSQVAGLIPTQVPQLINGSWVKSASLVSIPVTNPATQAVLTNTPCATQDEMVAAVESAQRAFESWKDVPVPQRARMMLKYQALLKEHHDELATLLAMETGKTFEDAKGDVWRGIEVAEHACNISSLMMGETVGNVARNIDCSSWIQPMGVFAGITPFNFPAMIPLWMFPMAIACGNTFILKPSEQDPLTPNRLAELFLEAGFPKDVLQVVHGAKEQVDFLLHHPDIVGVSFVGSVPVGQHVYRTATDNLKRCQAFAGAKNHMVVMPDADKQQVINALKGAACGAAGQRCMAISVAVLVGEAANWADEIAAELATLKPGPFTDEEADFGPLISPQARERVTAIIEQAKEDGASCLVDGTQVEVTDYPNGNWVGATVFAKVTPEMGVYQQEIFGPVLCLVEANDLNDAIAMINRNPFGNGTSIFTGSGFAARDFQHRIKVGQVGVNVPIPVPLPFFSFTGWRGSFYGDQHAYGKQAVRFYTETKTVTSRWFEAGENVDANMTIALK</sequence>
<dbReference type="NCBIfam" id="TIGR01722">
    <property type="entry name" value="MMSDH"/>
    <property type="match status" value="1"/>
</dbReference>
<dbReference type="PANTHER" id="PTHR43866:SF3">
    <property type="entry name" value="METHYLMALONATE-SEMIALDEHYDE DEHYDROGENASE [ACYLATING], MITOCHONDRIAL"/>
    <property type="match status" value="1"/>
</dbReference>
<dbReference type="EC" id="1.2.1.27" evidence="2"/>
<dbReference type="Gene3D" id="3.40.309.10">
    <property type="entry name" value="Aldehyde Dehydrogenase, Chain A, domain 2"/>
    <property type="match status" value="1"/>
</dbReference>
<reference evidence="6 7" key="1">
    <citation type="submission" date="2018-10" db="EMBL/GenBank/DDBJ databases">
        <title>Genomic Encyclopedia of Type Strains, Phase IV (KMG-IV): sequencing the most valuable type-strain genomes for metagenomic binning, comparative biology and taxonomic classification.</title>
        <authorList>
            <person name="Goeker M."/>
        </authorList>
    </citation>
    <scope>NUCLEOTIDE SEQUENCE [LARGE SCALE GENOMIC DNA]</scope>
    <source>
        <strain evidence="6 7">DSM 25080</strain>
    </source>
</reference>
<gene>
    <name evidence="6" type="ORF">DFR27_0341</name>
</gene>
<dbReference type="InterPro" id="IPR015590">
    <property type="entry name" value="Aldehyde_DH_dom"/>
</dbReference>
<organism evidence="6 7">
    <name type="scientific">Umboniibacter marinipuniceus</name>
    <dbReference type="NCBI Taxonomy" id="569599"/>
    <lineage>
        <taxon>Bacteria</taxon>
        <taxon>Pseudomonadati</taxon>
        <taxon>Pseudomonadota</taxon>
        <taxon>Gammaproteobacteria</taxon>
        <taxon>Cellvibrionales</taxon>
        <taxon>Cellvibrionaceae</taxon>
        <taxon>Umboniibacter</taxon>
    </lineage>
</organism>
<evidence type="ECO:0000256" key="4">
    <source>
        <dbReference type="ARBA" id="ARBA00023027"/>
    </source>
</evidence>
<dbReference type="PANTHER" id="PTHR43866">
    <property type="entry name" value="MALONATE-SEMIALDEHYDE DEHYDROGENASE"/>
    <property type="match status" value="1"/>
</dbReference>
<evidence type="ECO:0000313" key="6">
    <source>
        <dbReference type="EMBL" id="RMA82392.1"/>
    </source>
</evidence>
<dbReference type="InterPro" id="IPR016163">
    <property type="entry name" value="Ald_DH_C"/>
</dbReference>
<dbReference type="EMBL" id="REFJ01000001">
    <property type="protein sequence ID" value="RMA82392.1"/>
    <property type="molecule type" value="Genomic_DNA"/>
</dbReference>
<accession>A0A3M0ATX9</accession>
<evidence type="ECO:0000256" key="2">
    <source>
        <dbReference type="ARBA" id="ARBA00013048"/>
    </source>
</evidence>
<dbReference type="GO" id="GO:0006210">
    <property type="term" value="P:thymine catabolic process"/>
    <property type="evidence" value="ECO:0007669"/>
    <property type="project" value="TreeGrafter"/>
</dbReference>
<evidence type="ECO:0000313" key="7">
    <source>
        <dbReference type="Proteomes" id="UP000267187"/>
    </source>
</evidence>
<protein>
    <recommendedName>
        <fullName evidence="2">methylmalonate-semialdehyde dehydrogenase (CoA acylating)</fullName>
        <ecNumber evidence="2">1.2.1.27</ecNumber>
    </recommendedName>
</protein>
<feature type="domain" description="Aldehyde dehydrogenase" evidence="5">
    <location>
        <begin position="28"/>
        <end position="492"/>
    </location>
</feature>
<comment type="similarity">
    <text evidence="1">Belongs to the aldehyde dehydrogenase family.</text>
</comment>
<name>A0A3M0ATX9_9GAMM</name>
<dbReference type="Gene3D" id="3.40.605.10">
    <property type="entry name" value="Aldehyde Dehydrogenase, Chain A, domain 1"/>
    <property type="match status" value="1"/>
</dbReference>
<dbReference type="InterPro" id="IPR016162">
    <property type="entry name" value="Ald_DH_N"/>
</dbReference>
<dbReference type="SUPFAM" id="SSF53720">
    <property type="entry name" value="ALDH-like"/>
    <property type="match status" value="1"/>
</dbReference>
<dbReference type="RefSeq" id="WP_170150741.1">
    <property type="nucleotide sequence ID" value="NZ_REFJ01000001.1"/>
</dbReference>
<proteinExistence type="inferred from homology"/>
<dbReference type="GO" id="GO:0006574">
    <property type="term" value="P:L-valine catabolic process"/>
    <property type="evidence" value="ECO:0007669"/>
    <property type="project" value="TreeGrafter"/>
</dbReference>
<keyword evidence="3" id="KW-0560">Oxidoreductase</keyword>
<dbReference type="Proteomes" id="UP000267187">
    <property type="component" value="Unassembled WGS sequence"/>
</dbReference>
<dbReference type="AlphaFoldDB" id="A0A3M0ATX9"/>
<evidence type="ECO:0000256" key="3">
    <source>
        <dbReference type="ARBA" id="ARBA00023002"/>
    </source>
</evidence>